<dbReference type="OrthoDB" id="419616at2759"/>
<evidence type="ECO:0000256" key="7">
    <source>
        <dbReference type="SAM" id="Phobius"/>
    </source>
</evidence>
<keyword evidence="2" id="KW-0813">Transport</keyword>
<evidence type="ECO:0000256" key="3">
    <source>
        <dbReference type="ARBA" id="ARBA00022692"/>
    </source>
</evidence>
<dbReference type="InterPro" id="IPR036259">
    <property type="entry name" value="MFS_trans_sf"/>
</dbReference>
<evidence type="ECO:0000256" key="4">
    <source>
        <dbReference type="ARBA" id="ARBA00022989"/>
    </source>
</evidence>
<protein>
    <submittedName>
        <fullName evidence="9">MFS general substrate transporter</fullName>
    </submittedName>
</protein>
<dbReference type="PROSITE" id="PS50850">
    <property type="entry name" value="MFS"/>
    <property type="match status" value="1"/>
</dbReference>
<dbReference type="AlphaFoldDB" id="A0A1Y2ILY9"/>
<gene>
    <name evidence="9" type="ORF">PYCCODRAFT_1436233</name>
</gene>
<dbReference type="PANTHER" id="PTHR23504:SF15">
    <property type="entry name" value="MAJOR FACILITATOR SUPERFAMILY (MFS) PROFILE DOMAIN-CONTAINING PROTEIN"/>
    <property type="match status" value="1"/>
</dbReference>
<dbReference type="Proteomes" id="UP000193067">
    <property type="component" value="Unassembled WGS sequence"/>
</dbReference>
<evidence type="ECO:0000313" key="9">
    <source>
        <dbReference type="EMBL" id="OSD01624.1"/>
    </source>
</evidence>
<keyword evidence="10" id="KW-1185">Reference proteome</keyword>
<feature type="transmembrane region" description="Helical" evidence="7">
    <location>
        <begin position="367"/>
        <end position="386"/>
    </location>
</feature>
<keyword evidence="5 7" id="KW-0472">Membrane</keyword>
<dbReference type="GO" id="GO:0022857">
    <property type="term" value="F:transmembrane transporter activity"/>
    <property type="evidence" value="ECO:0007669"/>
    <property type="project" value="InterPro"/>
</dbReference>
<dbReference type="Pfam" id="PF07690">
    <property type="entry name" value="MFS_1"/>
    <property type="match status" value="1"/>
</dbReference>
<feature type="transmembrane region" description="Helical" evidence="7">
    <location>
        <begin position="477"/>
        <end position="496"/>
    </location>
</feature>
<evidence type="ECO:0000259" key="8">
    <source>
        <dbReference type="PROSITE" id="PS50850"/>
    </source>
</evidence>
<evidence type="ECO:0000313" key="10">
    <source>
        <dbReference type="Proteomes" id="UP000193067"/>
    </source>
</evidence>
<comment type="subcellular location">
    <subcellularLocation>
        <location evidence="1">Membrane</location>
        <topology evidence="1">Multi-pass membrane protein</topology>
    </subcellularLocation>
</comment>
<feature type="domain" description="Major facilitator superfamily (MFS) profile" evidence="8">
    <location>
        <begin position="55"/>
        <end position="497"/>
    </location>
</feature>
<dbReference type="PANTHER" id="PTHR23504">
    <property type="entry name" value="MAJOR FACILITATOR SUPERFAMILY DOMAIN-CONTAINING PROTEIN 10"/>
    <property type="match status" value="1"/>
</dbReference>
<dbReference type="Gene3D" id="1.20.1250.20">
    <property type="entry name" value="MFS general substrate transporter like domains"/>
    <property type="match status" value="1"/>
</dbReference>
<dbReference type="PRINTS" id="PR01035">
    <property type="entry name" value="TCRTETA"/>
</dbReference>
<keyword evidence="3 7" id="KW-0812">Transmembrane</keyword>
<accession>A0A1Y2ILY9</accession>
<feature type="compositionally biased region" description="Polar residues" evidence="6">
    <location>
        <begin position="33"/>
        <end position="43"/>
    </location>
</feature>
<dbReference type="InterPro" id="IPR011701">
    <property type="entry name" value="MFS"/>
</dbReference>
<feature type="compositionally biased region" description="Basic and acidic residues" evidence="6">
    <location>
        <begin position="14"/>
        <end position="23"/>
    </location>
</feature>
<organism evidence="9 10">
    <name type="scientific">Trametes coccinea (strain BRFM310)</name>
    <name type="common">Pycnoporus coccineus</name>
    <dbReference type="NCBI Taxonomy" id="1353009"/>
    <lineage>
        <taxon>Eukaryota</taxon>
        <taxon>Fungi</taxon>
        <taxon>Dikarya</taxon>
        <taxon>Basidiomycota</taxon>
        <taxon>Agaricomycotina</taxon>
        <taxon>Agaricomycetes</taxon>
        <taxon>Polyporales</taxon>
        <taxon>Polyporaceae</taxon>
        <taxon>Trametes</taxon>
    </lineage>
</organism>
<feature type="transmembrane region" description="Helical" evidence="7">
    <location>
        <begin position="294"/>
        <end position="321"/>
    </location>
</feature>
<evidence type="ECO:0000256" key="2">
    <source>
        <dbReference type="ARBA" id="ARBA00022448"/>
    </source>
</evidence>
<evidence type="ECO:0000256" key="1">
    <source>
        <dbReference type="ARBA" id="ARBA00004141"/>
    </source>
</evidence>
<reference evidence="9 10" key="1">
    <citation type="journal article" date="2015" name="Biotechnol. Biofuels">
        <title>Enhanced degradation of softwood versus hardwood by the white-rot fungus Pycnoporus coccineus.</title>
        <authorList>
            <person name="Couturier M."/>
            <person name="Navarro D."/>
            <person name="Chevret D."/>
            <person name="Henrissat B."/>
            <person name="Piumi F."/>
            <person name="Ruiz-Duenas F.J."/>
            <person name="Martinez A.T."/>
            <person name="Grigoriev I.V."/>
            <person name="Riley R."/>
            <person name="Lipzen A."/>
            <person name="Berrin J.G."/>
            <person name="Master E.R."/>
            <person name="Rosso M.N."/>
        </authorList>
    </citation>
    <scope>NUCLEOTIDE SEQUENCE [LARGE SCALE GENOMIC DNA]</scope>
    <source>
        <strain evidence="9 10">BRFM310</strain>
    </source>
</reference>
<dbReference type="CDD" id="cd17330">
    <property type="entry name" value="MFS_SLC46_TetA_like"/>
    <property type="match status" value="1"/>
</dbReference>
<dbReference type="InterPro" id="IPR020846">
    <property type="entry name" value="MFS_dom"/>
</dbReference>
<keyword evidence="4 7" id="KW-1133">Transmembrane helix</keyword>
<feature type="transmembrane region" description="Helical" evidence="7">
    <location>
        <begin position="185"/>
        <end position="207"/>
    </location>
</feature>
<feature type="transmembrane region" description="Helical" evidence="7">
    <location>
        <begin position="333"/>
        <end position="355"/>
    </location>
</feature>
<feature type="region of interest" description="Disordered" evidence="6">
    <location>
        <begin position="1"/>
        <end position="50"/>
    </location>
</feature>
<name>A0A1Y2ILY9_TRAC3</name>
<dbReference type="InterPro" id="IPR001958">
    <property type="entry name" value="Tet-R_TetA/multi-R_MdtG-like"/>
</dbReference>
<dbReference type="EMBL" id="KZ084110">
    <property type="protein sequence ID" value="OSD01624.1"/>
    <property type="molecule type" value="Genomic_DNA"/>
</dbReference>
<evidence type="ECO:0000256" key="6">
    <source>
        <dbReference type="SAM" id="MobiDB-lite"/>
    </source>
</evidence>
<dbReference type="SUPFAM" id="SSF103473">
    <property type="entry name" value="MFS general substrate transporter"/>
    <property type="match status" value="1"/>
</dbReference>
<feature type="transmembrane region" description="Helical" evidence="7">
    <location>
        <begin position="227"/>
        <end position="247"/>
    </location>
</feature>
<feature type="transmembrane region" description="Helical" evidence="7">
    <location>
        <begin position="152"/>
        <end position="173"/>
    </location>
</feature>
<sequence length="510" mass="55536">MVADCHPSQSSASQREEARRFLDDYDPLGNDSALENQKSTSGKGSDRPTPIPKAQLATLCAVRLVDPIAFTQIFPYVNEMMDHLHLTEDHSKIGFYSGLVESSFAIAQVISIYQWARLSDLIGRRPVVLFGIFGIGLSTLFLGVSTTLSGVILARCIGGLFSGNIAVIHSVLGEITDSSNQAIAFPLYGLCWPLGAIIGPLMGGLLSNPAPKFPQWFDSPFFRHYPYFLPCFAAAIIAFAGSAYGYFYMQESHPNLRNGKKESIPMTERRDGSFEKPSEPASVKHLLSIPVVRALCLSGAGLSFIATGFDVTFVLFCYTSIQQGGLAFNATQIGYALSISGLISILLQLFCMPFLLRRFDHARMYNFCMGLWPFCFVLLPGLNFLARWGAVDPLAGELAPATEALVWVGIAVILSISRTAALAFSVAMILVKDSAPNPASLGVTNGIAQFAMCLSRSFSPAFASSLLAFSIGYDFVLLRYLWVLVMTLICFLGTTLSRRIAEGRRLSPRS</sequence>
<evidence type="ECO:0000256" key="5">
    <source>
        <dbReference type="ARBA" id="ARBA00023136"/>
    </source>
</evidence>
<feature type="transmembrane region" description="Helical" evidence="7">
    <location>
        <begin position="127"/>
        <end position="146"/>
    </location>
</feature>
<dbReference type="GO" id="GO:0016020">
    <property type="term" value="C:membrane"/>
    <property type="evidence" value="ECO:0007669"/>
    <property type="project" value="UniProtKB-SubCell"/>
</dbReference>
<feature type="transmembrane region" description="Helical" evidence="7">
    <location>
        <begin position="406"/>
        <end position="430"/>
    </location>
</feature>
<proteinExistence type="predicted"/>